<evidence type="ECO:0000256" key="1">
    <source>
        <dbReference type="SAM" id="Coils"/>
    </source>
</evidence>
<keyword evidence="1" id="KW-0175">Coiled coil</keyword>
<reference evidence="2 3" key="1">
    <citation type="submission" date="2023-10" db="EMBL/GenBank/DDBJ databases">
        <title>A novel Glycoside Hydrolase 43-Like Enzyme from Clostrdium boliviensis is an Endo-xylanase, and a Candidate for Xylooligosaccharides Production from Different Xylan Substrates.</title>
        <authorList>
            <person name="Alvarez M.T."/>
            <person name="Rocabado-Villegas L.R."/>
            <person name="Salas-Veizaga D.M."/>
            <person name="Linares-Pasten J.A."/>
            <person name="Gudmundsdottir E.E."/>
            <person name="Hreggvidsson G.O."/>
            <person name="Adlercreutz P."/>
            <person name="Nordberg Karlsson E."/>
        </authorList>
    </citation>
    <scope>NUCLEOTIDE SEQUENCE [LARGE SCALE GENOMIC DNA]</scope>
    <source>
        <strain evidence="2 3">E-1</strain>
    </source>
</reference>
<sequence>IFDYGKKTIREFEKQADHTGHPVEPLNCKACGDQYSPEYVIYHDMIQNAEIGRIKIPYGNEMDHETYQLMQKGHDKRYEIFQEQEEYFWEAFCKFALSHWPKILQELRREEIEAGLSELELPLPEKRSETGLRREVARKVTSDEDKARFWRAANHEFIYKHILDIGPLAWQPQKDAAWYGANRVRFVLLHFPIGEDLEPLRTEYIGRIVKKEKGDNAFLFRRISQLTDELSRLRRKNTDFFHQIEQLKREIATRDQKIHALSTALREAKENVPTGKRHPDDIRKIRELKSFIGELLGEIRRLSSLLPQEKPPDVQEIEPIAPEEEPPDKPVPLDILHGKTIGVIGGIRSQQVEKEGIRILTHHGDKLDPAFYQTLEQADIVVVIPRLVSHAGMWEAKAHAIDRDKPIVFERAINLDRILESVAQKQKEQPVQGGS</sequence>
<dbReference type="RefSeq" id="WP_318062849.1">
    <property type="nucleotide sequence ID" value="NZ_JAWONS010000091.1"/>
</dbReference>
<keyword evidence="3" id="KW-1185">Reference proteome</keyword>
<organism evidence="2 3">
    <name type="scientific">Clostridium boliviensis</name>
    <dbReference type="NCBI Taxonomy" id="318465"/>
    <lineage>
        <taxon>Bacteria</taxon>
        <taxon>Bacillati</taxon>
        <taxon>Bacillota</taxon>
        <taxon>Clostridia</taxon>
        <taxon>Eubacteriales</taxon>
        <taxon>Clostridiaceae</taxon>
        <taxon>Clostridium</taxon>
    </lineage>
</organism>
<evidence type="ECO:0008006" key="4">
    <source>
        <dbReference type="Google" id="ProtNLM"/>
    </source>
</evidence>
<evidence type="ECO:0000313" key="3">
    <source>
        <dbReference type="Proteomes" id="UP001276854"/>
    </source>
</evidence>
<feature type="non-terminal residue" evidence="2">
    <location>
        <position position="1"/>
    </location>
</feature>
<gene>
    <name evidence="2" type="ORF">RZO55_03210</name>
</gene>
<feature type="coiled-coil region" evidence="1">
    <location>
        <begin position="216"/>
        <end position="250"/>
    </location>
</feature>
<accession>A0ABU4GG35</accession>
<proteinExistence type="predicted"/>
<dbReference type="EMBL" id="JAWONS010000091">
    <property type="protein sequence ID" value="MDW2796585.1"/>
    <property type="molecule type" value="Genomic_DNA"/>
</dbReference>
<comment type="caution">
    <text evidence="2">The sequence shown here is derived from an EMBL/GenBank/DDBJ whole genome shotgun (WGS) entry which is preliminary data.</text>
</comment>
<dbReference type="Proteomes" id="UP001276854">
    <property type="component" value="Unassembled WGS sequence"/>
</dbReference>
<evidence type="ECO:0000313" key="2">
    <source>
        <dbReference type="EMBL" id="MDW2796585.1"/>
    </source>
</evidence>
<name>A0ABU4GG35_9CLOT</name>
<protein>
    <recommendedName>
        <fullName evidence="4">DUF2325 domain-containing protein</fullName>
    </recommendedName>
</protein>